<dbReference type="InterPro" id="IPR001910">
    <property type="entry name" value="Inosine/uridine_hydrolase_dom"/>
</dbReference>
<protein>
    <submittedName>
        <fullName evidence="4">Pyrimidine-specific ribonucleoside hydrolase RihA</fullName>
    </submittedName>
</protein>
<dbReference type="InterPro" id="IPR023186">
    <property type="entry name" value="IUNH"/>
</dbReference>
<dbReference type="InterPro" id="IPR036452">
    <property type="entry name" value="Ribo_hydro-like"/>
</dbReference>
<name>A0A511WBD7_9BACI</name>
<keyword evidence="5" id="KW-1185">Reference proteome</keyword>
<dbReference type="Gene3D" id="3.90.245.10">
    <property type="entry name" value="Ribonucleoside hydrolase-like"/>
    <property type="match status" value="1"/>
</dbReference>
<dbReference type="Pfam" id="PF01156">
    <property type="entry name" value="IU_nuc_hydro"/>
    <property type="match status" value="1"/>
</dbReference>
<dbReference type="GO" id="GO:0005829">
    <property type="term" value="C:cytosol"/>
    <property type="evidence" value="ECO:0007669"/>
    <property type="project" value="TreeGrafter"/>
</dbReference>
<evidence type="ECO:0000256" key="1">
    <source>
        <dbReference type="ARBA" id="ARBA00022801"/>
    </source>
</evidence>
<sequence length="314" mass="34357">MEKTPVIIDCDPGIDDVMMLLLALRHEKTDVKLITTSAGNQTQDKVIDNALRFVSYIGEDVEIARGSEKPFLRDLVIADHIHGESGIGGVELPEPMLEESDRPAIEAMVSVLKEADEPVTIVATGPLTNVGALLLAHPEVKPKIKQISIMGGAVRGGNVTPKAEFNIYVDPEAAEVVMQSGIPIVKSGLDVTHKAYLTQKDLDLLKATGNELSKTLHEMLQHYMDAQDSSPFLEPHHADVLRLHDLCAIAYVIDPTLFEGEDLYVTVETAGYATAGATVVDHLRTMNKPANVHVLHDVDRKRFVELFFSVLSNK</sequence>
<proteinExistence type="predicted"/>
<dbReference type="Proteomes" id="UP000321440">
    <property type="component" value="Unassembled WGS sequence"/>
</dbReference>
<organism evidence="4 5">
    <name type="scientific">Alkalibacillus haloalkaliphilus</name>
    <dbReference type="NCBI Taxonomy" id="94136"/>
    <lineage>
        <taxon>Bacteria</taxon>
        <taxon>Bacillati</taxon>
        <taxon>Bacillota</taxon>
        <taxon>Bacilli</taxon>
        <taxon>Bacillales</taxon>
        <taxon>Bacillaceae</taxon>
        <taxon>Alkalibacillus</taxon>
    </lineage>
</organism>
<comment type="caution">
    <text evidence="4">The sequence shown here is derived from an EMBL/GenBank/DDBJ whole genome shotgun (WGS) entry which is preliminary data.</text>
</comment>
<evidence type="ECO:0000313" key="4">
    <source>
        <dbReference type="EMBL" id="GEN46622.1"/>
    </source>
</evidence>
<reference evidence="4 5" key="1">
    <citation type="submission" date="2019-07" db="EMBL/GenBank/DDBJ databases">
        <title>Whole genome shotgun sequence of Alkalibacillus haloalkaliphilus NBRC 103110.</title>
        <authorList>
            <person name="Hosoyama A."/>
            <person name="Uohara A."/>
            <person name="Ohji S."/>
            <person name="Ichikawa N."/>
        </authorList>
    </citation>
    <scope>NUCLEOTIDE SEQUENCE [LARGE SCALE GENOMIC DNA]</scope>
    <source>
        <strain evidence="4 5">NBRC 103110</strain>
    </source>
</reference>
<gene>
    <name evidence="4" type="primary">rihA</name>
    <name evidence="4" type="ORF">AHA02nite_23980</name>
</gene>
<dbReference type="PANTHER" id="PTHR12304:SF4">
    <property type="entry name" value="URIDINE NUCLEOSIDASE"/>
    <property type="match status" value="1"/>
</dbReference>
<feature type="domain" description="Inosine/uridine-preferring nucleoside hydrolase" evidence="3">
    <location>
        <begin position="6"/>
        <end position="305"/>
    </location>
</feature>
<dbReference type="OrthoDB" id="9797882at2"/>
<dbReference type="PANTHER" id="PTHR12304">
    <property type="entry name" value="INOSINE-URIDINE PREFERRING NUCLEOSIDE HYDROLASE"/>
    <property type="match status" value="1"/>
</dbReference>
<dbReference type="SUPFAM" id="SSF53590">
    <property type="entry name" value="Nucleoside hydrolase"/>
    <property type="match status" value="1"/>
</dbReference>
<dbReference type="CDD" id="cd02651">
    <property type="entry name" value="nuc_hydro_IU_UC_XIUA"/>
    <property type="match status" value="1"/>
</dbReference>
<dbReference type="GO" id="GO:0008477">
    <property type="term" value="F:purine nucleosidase activity"/>
    <property type="evidence" value="ECO:0007669"/>
    <property type="project" value="TreeGrafter"/>
</dbReference>
<keyword evidence="2" id="KW-0326">Glycosidase</keyword>
<accession>A0A511WBD7</accession>
<evidence type="ECO:0000313" key="5">
    <source>
        <dbReference type="Proteomes" id="UP000321440"/>
    </source>
</evidence>
<evidence type="ECO:0000259" key="3">
    <source>
        <dbReference type="Pfam" id="PF01156"/>
    </source>
</evidence>
<dbReference type="RefSeq" id="WP_146817588.1">
    <property type="nucleotide sequence ID" value="NZ_BJYA01000017.1"/>
</dbReference>
<dbReference type="AlphaFoldDB" id="A0A511WBD7"/>
<keyword evidence="1 4" id="KW-0378">Hydrolase</keyword>
<dbReference type="EMBL" id="BJYA01000017">
    <property type="protein sequence ID" value="GEN46622.1"/>
    <property type="molecule type" value="Genomic_DNA"/>
</dbReference>
<dbReference type="GO" id="GO:0006152">
    <property type="term" value="P:purine nucleoside catabolic process"/>
    <property type="evidence" value="ECO:0007669"/>
    <property type="project" value="TreeGrafter"/>
</dbReference>
<evidence type="ECO:0000256" key="2">
    <source>
        <dbReference type="ARBA" id="ARBA00023295"/>
    </source>
</evidence>